<keyword evidence="5" id="KW-0521">NADP</keyword>
<evidence type="ECO:0000313" key="8">
    <source>
        <dbReference type="Proteomes" id="UP001205612"/>
    </source>
</evidence>
<comment type="subcellular location">
    <subcellularLocation>
        <location evidence="5">Cytoplasm</location>
    </subcellularLocation>
</comment>
<evidence type="ECO:0000256" key="3">
    <source>
        <dbReference type="ARBA" id="ARBA00023002"/>
    </source>
</evidence>
<dbReference type="Proteomes" id="UP001205612">
    <property type="component" value="Unassembled WGS sequence"/>
</dbReference>
<dbReference type="GO" id="GO:0004497">
    <property type="term" value="F:monooxygenase activity"/>
    <property type="evidence" value="ECO:0007669"/>
    <property type="project" value="UniProtKB-KW"/>
</dbReference>
<organism evidence="7 8">
    <name type="scientific">Streptomyces pyxinicus</name>
    <dbReference type="NCBI Taxonomy" id="2970331"/>
    <lineage>
        <taxon>Bacteria</taxon>
        <taxon>Bacillati</taxon>
        <taxon>Actinomycetota</taxon>
        <taxon>Actinomycetes</taxon>
        <taxon>Kitasatosporales</taxon>
        <taxon>Streptomycetaceae</taxon>
        <taxon>Streptomyces</taxon>
    </lineage>
</organism>
<dbReference type="HAMAP" id="MF_00845">
    <property type="entry name" value="TetX_monooxygenase"/>
    <property type="match status" value="1"/>
</dbReference>
<protein>
    <recommendedName>
        <fullName evidence="5">Flavin-dependent monooxygenase</fullName>
    </recommendedName>
    <alternativeName>
        <fullName evidence="5">TetX monooxygenase</fullName>
        <shortName evidence="5">TetX</shortName>
        <ecNumber evidence="5">1.14.13.-</ecNumber>
    </alternativeName>
</protein>
<evidence type="ECO:0000259" key="6">
    <source>
        <dbReference type="Pfam" id="PF01494"/>
    </source>
</evidence>
<keyword evidence="3 5" id="KW-0560">Oxidoreductase</keyword>
<comment type="caution">
    <text evidence="7">The sequence shown here is derived from an EMBL/GenBank/DDBJ whole genome shotgun (WGS) entry which is preliminary data.</text>
</comment>
<feature type="domain" description="FAD-binding" evidence="6">
    <location>
        <begin position="12"/>
        <end position="354"/>
    </location>
</feature>
<feature type="binding site" evidence="5">
    <location>
        <position position="303"/>
    </location>
    <ligand>
        <name>FAD</name>
        <dbReference type="ChEBI" id="CHEBI:57692"/>
    </ligand>
</feature>
<name>A0ABT2BB96_9ACTN</name>
<dbReference type="InterPro" id="IPR043683">
    <property type="entry name" value="TetX_monooxygenase"/>
</dbReference>
<dbReference type="InterPro" id="IPR036188">
    <property type="entry name" value="FAD/NAD-bd_sf"/>
</dbReference>
<evidence type="ECO:0000256" key="1">
    <source>
        <dbReference type="ARBA" id="ARBA00022630"/>
    </source>
</evidence>
<dbReference type="EMBL" id="JANUGP010000038">
    <property type="protein sequence ID" value="MCS0605801.1"/>
    <property type="molecule type" value="Genomic_DNA"/>
</dbReference>
<keyword evidence="4 5" id="KW-0503">Monooxygenase</keyword>
<gene>
    <name evidence="7" type="ORF">NX794_32045</name>
</gene>
<dbReference type="InterPro" id="IPR002938">
    <property type="entry name" value="FAD-bd"/>
</dbReference>
<dbReference type="Pfam" id="PF01494">
    <property type="entry name" value="FAD_binding_3"/>
    <property type="match status" value="1"/>
</dbReference>
<evidence type="ECO:0000256" key="2">
    <source>
        <dbReference type="ARBA" id="ARBA00022827"/>
    </source>
</evidence>
<dbReference type="EC" id="1.14.13.-" evidence="5"/>
<keyword evidence="5" id="KW-0547">Nucleotide-binding</keyword>
<dbReference type="PRINTS" id="PR00420">
    <property type="entry name" value="RNGMNOXGNASE"/>
</dbReference>
<dbReference type="Gene3D" id="3.50.50.60">
    <property type="entry name" value="FAD/NAD(P)-binding domain"/>
    <property type="match status" value="1"/>
</dbReference>
<comment type="catalytic activity">
    <reaction evidence="5">
        <text>a tetracycline + NADPH + O2 + H(+) = an 11a-hydroxytetracycline + NADP(+) + H2O</text>
        <dbReference type="Rhea" id="RHEA:61444"/>
        <dbReference type="ChEBI" id="CHEBI:15377"/>
        <dbReference type="ChEBI" id="CHEBI:15378"/>
        <dbReference type="ChEBI" id="CHEBI:15379"/>
        <dbReference type="ChEBI" id="CHEBI:57783"/>
        <dbReference type="ChEBI" id="CHEBI:58349"/>
        <dbReference type="ChEBI" id="CHEBI:144644"/>
        <dbReference type="ChEBI" id="CHEBI:144645"/>
    </reaction>
</comment>
<dbReference type="SUPFAM" id="SSF51905">
    <property type="entry name" value="FAD/NAD(P)-binding domain"/>
    <property type="match status" value="1"/>
</dbReference>
<comment type="cofactor">
    <cofactor evidence="5">
        <name>FAD</name>
        <dbReference type="ChEBI" id="CHEBI:57692"/>
    </cofactor>
</comment>
<feature type="binding site" evidence="5">
    <location>
        <position position="55"/>
    </location>
    <ligand>
        <name>FAD</name>
        <dbReference type="ChEBI" id="CHEBI:57692"/>
    </ligand>
</feature>
<reference evidence="7 8" key="1">
    <citation type="submission" date="2022-08" db="EMBL/GenBank/DDBJ databases">
        <authorList>
            <person name="Somphong A."/>
            <person name="Phongsopitanun W."/>
        </authorList>
    </citation>
    <scope>NUCLEOTIDE SEQUENCE [LARGE SCALE GENOMIC DNA]</scope>
    <source>
        <strain evidence="7 8">LP11</strain>
    </source>
</reference>
<evidence type="ECO:0000256" key="5">
    <source>
        <dbReference type="HAMAP-Rule" id="MF_00845"/>
    </source>
</evidence>
<comment type="domain">
    <text evidence="5">Consists of an N-terminal FAD-binding domain with a Rossman fold and a C-terminal substrate-binding domain.</text>
</comment>
<feature type="binding site" evidence="5">
    <location>
        <position position="48"/>
    </location>
    <ligand>
        <name>NADPH</name>
        <dbReference type="ChEBI" id="CHEBI:57783"/>
    </ligand>
</feature>
<dbReference type="PANTHER" id="PTHR46972">
    <property type="entry name" value="MONOOXYGENASE ASQM-RELATED"/>
    <property type="match status" value="1"/>
</dbReference>
<keyword evidence="2 5" id="KW-0274">FAD</keyword>
<keyword evidence="5" id="KW-0963">Cytoplasm</keyword>
<comment type="subunit">
    <text evidence="5">Monomer.</text>
</comment>
<comment type="similarity">
    <text evidence="5">Belongs to the aromatic-ring hydroxylase family. TetX subfamily.</text>
</comment>
<evidence type="ECO:0000256" key="4">
    <source>
        <dbReference type="ARBA" id="ARBA00023033"/>
    </source>
</evidence>
<keyword evidence="8" id="KW-1185">Reference proteome</keyword>
<proteinExistence type="inferred from homology"/>
<comment type="function">
    <text evidence="5">An FAD-requiring monooxygenase active on some tetracycline antibiotic derivatives, which leads to their inactivation. Hydroxylates carbon 11a of tetracycline and some analogs.</text>
</comment>
<dbReference type="PANTHER" id="PTHR46972:SF1">
    <property type="entry name" value="FAD DEPENDENT OXIDOREDUCTASE DOMAIN-CONTAINING PROTEIN"/>
    <property type="match status" value="1"/>
</dbReference>
<feature type="binding site" evidence="5">
    <location>
        <position position="111"/>
    </location>
    <ligand>
        <name>FAD</name>
        <dbReference type="ChEBI" id="CHEBI:57692"/>
    </ligand>
</feature>
<evidence type="ECO:0000313" key="7">
    <source>
        <dbReference type="EMBL" id="MCS0605801.1"/>
    </source>
</evidence>
<accession>A0ABT2BB96</accession>
<dbReference type="RefSeq" id="WP_258783168.1">
    <property type="nucleotide sequence ID" value="NZ_JANUGP010000038.1"/>
</dbReference>
<sequence>MTASPSALPHHPIAVVGAGLGGLMLARVLHVHGIEAALFDLDASPAARTQGGMLDIHDDSGQRALRAAGLHAEFLTHVHTGGQATRVLDRHGTVRLDLPDDGTGGRPEIDRGDLRDLLLGSLPEGTIRWGAKVTGARPLGAGRHEVTLANGTAFTTDLLVGADGAWSRVRSLLSGARPAYAGVSFVEVDLLDADRRHPESARVIGGGMFFALGDGRGFLAHRESDGSLHVYTAVVTPEDWLDGIDFDDTEAAKAAVLKEFAGWDDSLRALVADADGAVTPRRIHVLPVGHRWDRVPGVTLLGDAAHLMSPFAGEGANLALADAADLALALAAHPGDPEAALAAYEAVMFPRAERSAADSAESGAMLFRGDAPDGLVAMFTSHGIG</sequence>
<keyword evidence="1 5" id="KW-0285">Flavoprotein</keyword>